<keyword evidence="2" id="KW-0804">Transcription</keyword>
<reference evidence="5 6" key="1">
    <citation type="submission" date="2018-07" db="EMBL/GenBank/DDBJ databases">
        <title>Streptomyces species from bats.</title>
        <authorList>
            <person name="Dunlap C."/>
        </authorList>
    </citation>
    <scope>NUCLEOTIDE SEQUENCE [LARGE SCALE GENOMIC DNA]</scope>
    <source>
        <strain evidence="5 6">AC230</strain>
    </source>
</reference>
<dbReference type="InterPro" id="IPR041916">
    <property type="entry name" value="Anti_sigma_zinc_sf"/>
</dbReference>
<evidence type="ECO:0000313" key="6">
    <source>
        <dbReference type="Proteomes" id="UP000253741"/>
    </source>
</evidence>
<dbReference type="RefSeq" id="WP_114626055.1">
    <property type="nucleotide sequence ID" value="NZ_QQNA01000213.1"/>
</dbReference>
<accession>A0A370B130</accession>
<name>A0A370B130_9ACTN</name>
<keyword evidence="3" id="KW-0812">Transmembrane</keyword>
<dbReference type="OrthoDB" id="5185837at2"/>
<keyword evidence="3" id="KW-1133">Transmembrane helix</keyword>
<evidence type="ECO:0000256" key="3">
    <source>
        <dbReference type="SAM" id="Phobius"/>
    </source>
</evidence>
<protein>
    <submittedName>
        <fullName evidence="5">Zf-HC2 domain-containing protein</fullName>
    </submittedName>
</protein>
<evidence type="ECO:0000259" key="4">
    <source>
        <dbReference type="Pfam" id="PF13490"/>
    </source>
</evidence>
<dbReference type="EMBL" id="QQNA01000213">
    <property type="protein sequence ID" value="RDG35530.1"/>
    <property type="molecule type" value="Genomic_DNA"/>
</dbReference>
<evidence type="ECO:0000256" key="1">
    <source>
        <dbReference type="ARBA" id="ARBA00023015"/>
    </source>
</evidence>
<dbReference type="Gene3D" id="1.10.10.1320">
    <property type="entry name" value="Anti-sigma factor, zinc-finger domain"/>
    <property type="match status" value="1"/>
</dbReference>
<keyword evidence="1" id="KW-0805">Transcription regulation</keyword>
<proteinExistence type="predicted"/>
<comment type="caution">
    <text evidence="5">The sequence shown here is derived from an EMBL/GenBank/DDBJ whole genome shotgun (WGS) entry which is preliminary data.</text>
</comment>
<gene>
    <name evidence="5" type="ORF">DVH02_24795</name>
</gene>
<dbReference type="Proteomes" id="UP000253741">
    <property type="component" value="Unassembled WGS sequence"/>
</dbReference>
<evidence type="ECO:0000313" key="5">
    <source>
        <dbReference type="EMBL" id="RDG35530.1"/>
    </source>
</evidence>
<organism evidence="5 6">
    <name type="scientific">Streptomyces corynorhini</name>
    <dbReference type="NCBI Taxonomy" id="2282652"/>
    <lineage>
        <taxon>Bacteria</taxon>
        <taxon>Bacillati</taxon>
        <taxon>Actinomycetota</taxon>
        <taxon>Actinomycetes</taxon>
        <taxon>Kitasatosporales</taxon>
        <taxon>Streptomycetaceae</taxon>
        <taxon>Streptomyces</taxon>
    </lineage>
</organism>
<dbReference type="InterPro" id="IPR027383">
    <property type="entry name" value="Znf_put"/>
</dbReference>
<feature type="transmembrane region" description="Helical" evidence="3">
    <location>
        <begin position="91"/>
        <end position="111"/>
    </location>
</feature>
<evidence type="ECO:0000256" key="2">
    <source>
        <dbReference type="ARBA" id="ARBA00023163"/>
    </source>
</evidence>
<dbReference type="AlphaFoldDB" id="A0A370B130"/>
<keyword evidence="6" id="KW-1185">Reference proteome</keyword>
<feature type="domain" description="Putative zinc-finger" evidence="4">
    <location>
        <begin position="7"/>
        <end position="36"/>
    </location>
</feature>
<keyword evidence="3" id="KW-0472">Membrane</keyword>
<sequence length="220" mass="22992">MRTLDLHRDVGAYALGVLDASDAFRFEDHLMVCPQCTLLLADFGGVKAQLDRYARQTPAEVAPYAVAGPELLAGLLDRTADGRRKSRRRRLALAAVAAVLVVGGPLAVLGASSGTDPGDTATVRWSASDRASGTSAVVTTAEAVWGTDVGLELVRPGVSEVCALIAVGLDGSRQTVMTWASHARDGERLVTRGGAALRPAEISRFEVRASDGRVLVTIGG</sequence>
<dbReference type="Pfam" id="PF13490">
    <property type="entry name" value="zf-HC2"/>
    <property type="match status" value="1"/>
</dbReference>